<evidence type="ECO:0000256" key="16">
    <source>
        <dbReference type="ARBA" id="ARBA00047388"/>
    </source>
</evidence>
<dbReference type="InterPro" id="IPR035671">
    <property type="entry name" value="DsbD_gamma"/>
</dbReference>
<evidence type="ECO:0000256" key="4">
    <source>
        <dbReference type="ARBA" id="ARBA00022475"/>
    </source>
</evidence>
<dbReference type="Pfam" id="PF13899">
    <property type="entry name" value="Thioredoxin_7"/>
    <property type="match status" value="1"/>
</dbReference>
<organism evidence="20 21">
    <name type="scientific">Legionella cardiaca</name>
    <dbReference type="NCBI Taxonomy" id="1071983"/>
    <lineage>
        <taxon>Bacteria</taxon>
        <taxon>Pseudomonadati</taxon>
        <taxon>Pseudomonadota</taxon>
        <taxon>Gammaproteobacteria</taxon>
        <taxon>Legionellales</taxon>
        <taxon>Legionellaceae</taxon>
        <taxon>Legionella</taxon>
    </lineage>
</organism>
<reference evidence="20 21" key="1">
    <citation type="submission" date="2023-02" db="EMBL/GenBank/DDBJ databases">
        <title>Genome Sequence of L. cardiaca H63T.</title>
        <authorList>
            <person name="Lopez A.E."/>
            <person name="Cianciotto N.P."/>
        </authorList>
    </citation>
    <scope>NUCLEOTIDE SEQUENCE [LARGE SCALE GENOMIC DNA]</scope>
    <source>
        <strain evidence="20 21">H63</strain>
    </source>
</reference>
<keyword evidence="4 18" id="KW-1003">Cell membrane</keyword>
<feature type="transmembrane region" description="Helical" evidence="18">
    <location>
        <begin position="398"/>
        <end position="416"/>
    </location>
</feature>
<keyword evidence="21" id="KW-1185">Reference proteome</keyword>
<dbReference type="Gene3D" id="2.60.40.1250">
    <property type="entry name" value="Thiol:disulfide interchange protein DsbD, N-terminal domain"/>
    <property type="match status" value="1"/>
</dbReference>
<feature type="signal peptide" evidence="18">
    <location>
        <begin position="1"/>
        <end position="19"/>
    </location>
</feature>
<dbReference type="SUPFAM" id="SSF74863">
    <property type="entry name" value="Thiol:disulfide interchange protein DsbD, N-terminal domain (DsbD-alpha)"/>
    <property type="match status" value="1"/>
</dbReference>
<evidence type="ECO:0000256" key="14">
    <source>
        <dbReference type="ARBA" id="ARBA00023157"/>
    </source>
</evidence>
<feature type="transmembrane region" description="Helical" evidence="18">
    <location>
        <begin position="428"/>
        <end position="446"/>
    </location>
</feature>
<evidence type="ECO:0000259" key="19">
    <source>
        <dbReference type="PROSITE" id="PS51352"/>
    </source>
</evidence>
<keyword evidence="12 18" id="KW-0520">NAD</keyword>
<evidence type="ECO:0000313" key="20">
    <source>
        <dbReference type="EMBL" id="WED43693.1"/>
    </source>
</evidence>
<dbReference type="InterPro" id="IPR022910">
    <property type="entry name" value="Thiol_diS_interchange_DbsD"/>
</dbReference>
<evidence type="ECO:0000256" key="7">
    <source>
        <dbReference type="ARBA" id="ARBA00022729"/>
    </source>
</evidence>
<dbReference type="EC" id="1.8.1.8" evidence="18"/>
<comment type="catalytic activity">
    <reaction evidence="17 18">
        <text>[protein]-dithiol + NADP(+) = [protein]-disulfide + NADPH + H(+)</text>
        <dbReference type="Rhea" id="RHEA:18753"/>
        <dbReference type="Rhea" id="RHEA-COMP:10593"/>
        <dbReference type="Rhea" id="RHEA-COMP:10594"/>
        <dbReference type="ChEBI" id="CHEBI:15378"/>
        <dbReference type="ChEBI" id="CHEBI:29950"/>
        <dbReference type="ChEBI" id="CHEBI:50058"/>
        <dbReference type="ChEBI" id="CHEBI:57783"/>
        <dbReference type="ChEBI" id="CHEBI:58349"/>
        <dbReference type="EC" id="1.8.1.8"/>
    </reaction>
</comment>
<evidence type="ECO:0000256" key="1">
    <source>
        <dbReference type="ARBA" id="ARBA00004429"/>
    </source>
</evidence>
<dbReference type="Pfam" id="PF11412">
    <property type="entry name" value="DsbD_N"/>
    <property type="match status" value="1"/>
</dbReference>
<feature type="chain" id="PRO_5044938201" description="Thiol:disulfide interchange protein DsbD" evidence="18">
    <location>
        <begin position="20"/>
        <end position="587"/>
    </location>
</feature>
<feature type="disulfide bond" description="Redox-active" evidence="18">
    <location>
        <begin position="193"/>
        <end position="315"/>
    </location>
</feature>
<keyword evidence="9 18" id="KW-0249">Electron transport</keyword>
<dbReference type="RefSeq" id="WP_275089504.1">
    <property type="nucleotide sequence ID" value="NZ_CP119078.1"/>
</dbReference>
<feature type="domain" description="Thioredoxin" evidence="19">
    <location>
        <begin position="444"/>
        <end position="585"/>
    </location>
</feature>
<dbReference type="InterPro" id="IPR036249">
    <property type="entry name" value="Thioredoxin-like_sf"/>
</dbReference>
<keyword evidence="15 18" id="KW-0676">Redox-active center</keyword>
<keyword evidence="14 18" id="KW-1015">Disulfide bond</keyword>
<comment type="catalytic activity">
    <reaction evidence="16 18">
        <text>[protein]-dithiol + NAD(+) = [protein]-disulfide + NADH + H(+)</text>
        <dbReference type="Rhea" id="RHEA:18749"/>
        <dbReference type="Rhea" id="RHEA-COMP:10593"/>
        <dbReference type="Rhea" id="RHEA-COMP:10594"/>
        <dbReference type="ChEBI" id="CHEBI:15378"/>
        <dbReference type="ChEBI" id="CHEBI:29950"/>
        <dbReference type="ChEBI" id="CHEBI:50058"/>
        <dbReference type="ChEBI" id="CHEBI:57540"/>
        <dbReference type="ChEBI" id="CHEBI:57945"/>
        <dbReference type="EC" id="1.8.1.8"/>
    </reaction>
</comment>
<accession>A0ABY8AT52</accession>
<dbReference type="InterPro" id="IPR036929">
    <property type="entry name" value="DsbDN_sf"/>
</dbReference>
<comment type="function">
    <text evidence="18">Required to facilitate the formation of correct disulfide bonds in some periplasmic proteins and for the assembly of the periplasmic c-type cytochromes. Acts by transferring electrons from cytoplasmic thioredoxin to the periplasm. This transfer involves a cascade of disulfide bond formation and reduction steps.</text>
</comment>
<gene>
    <name evidence="18 20" type="primary">dsbD</name>
    <name evidence="20" type="ORF">PXX05_02640</name>
</gene>
<dbReference type="InterPro" id="IPR003834">
    <property type="entry name" value="Cyt_c_assmbl_TM_dom"/>
</dbReference>
<evidence type="ECO:0000256" key="18">
    <source>
        <dbReference type="HAMAP-Rule" id="MF_00399"/>
    </source>
</evidence>
<evidence type="ECO:0000256" key="9">
    <source>
        <dbReference type="ARBA" id="ARBA00022982"/>
    </source>
</evidence>
<evidence type="ECO:0000256" key="3">
    <source>
        <dbReference type="ARBA" id="ARBA00022448"/>
    </source>
</evidence>
<evidence type="ECO:0000256" key="12">
    <source>
        <dbReference type="ARBA" id="ARBA00023027"/>
    </source>
</evidence>
<keyword evidence="7 18" id="KW-0732">Signal</keyword>
<feature type="transmembrane region" description="Helical" evidence="18">
    <location>
        <begin position="218"/>
        <end position="242"/>
    </location>
</feature>
<dbReference type="Pfam" id="PF02683">
    <property type="entry name" value="DsbD_TM"/>
    <property type="match status" value="1"/>
</dbReference>
<dbReference type="GO" id="GO:0047134">
    <property type="term" value="F:protein-disulfide reductase [NAD(P)H] activity"/>
    <property type="evidence" value="ECO:0007669"/>
    <property type="project" value="UniProtKB-EC"/>
</dbReference>
<evidence type="ECO:0000256" key="15">
    <source>
        <dbReference type="ARBA" id="ARBA00023284"/>
    </source>
</evidence>
<proteinExistence type="inferred from homology"/>
<feature type="transmembrane region" description="Helical" evidence="18">
    <location>
        <begin position="173"/>
        <end position="206"/>
    </location>
</feature>
<evidence type="ECO:0000256" key="2">
    <source>
        <dbReference type="ARBA" id="ARBA00007241"/>
    </source>
</evidence>
<keyword evidence="11 18" id="KW-0560">Oxidoreductase</keyword>
<evidence type="ECO:0000313" key="21">
    <source>
        <dbReference type="Proteomes" id="UP001222087"/>
    </source>
</evidence>
<evidence type="ECO:0000256" key="13">
    <source>
        <dbReference type="ARBA" id="ARBA00023136"/>
    </source>
</evidence>
<protein>
    <recommendedName>
        <fullName evidence="18">Thiol:disulfide interchange protein DsbD</fullName>
        <ecNumber evidence="18">1.8.1.8</ecNumber>
    </recommendedName>
    <alternativeName>
        <fullName evidence="18">Protein-disulfide reductase</fullName>
        <shortName evidence="18">Disulfide reductase</shortName>
    </alternativeName>
</protein>
<keyword evidence="13 18" id="KW-0472">Membrane</keyword>
<sequence precursor="true">MKKWLLFLLLCFTSFLNHANPLPAAEVFQVDVKQIDPNTLTINWQVKPGYFIYADRIKLTEQTNSNVHLGELRFPKSLIKTDKRGQSYNVYRDELSLPVAILGEQPGETLINLHFQGCADDGFCYPPETREIKLTIDNNFALTSASMEAESPQTTTVAPTVTNEIEAVFANHHWTIVILSFFGFGLLLAFTPCVLPMVPVLSGIIVGHGKNLSTRKAFFLSLSYVLSMSATYALVGAVVASLGSNLQIAMQSPWAISIFSLLFVLLAMSMFGYYELRLPISWQAKLAGASRSQARGHYLGAAIMGSLSTLILSPCVTAPLIGALGYIAHSNNIVFGSLALFFLGLGMGTPLLLIGTSAGKWLPKAGKWMNGVKAFFGILLLAVAIFLLSRILPAVIVMLLWASWLIFIGIYCGALTKALSNHAKFRQGFGLISLIYGLLILIGASMGNSNPLQPLAGLSTAANATQSIPIETVSSVSEVQEAIAKAKGKPVLLDFYADWCTSCQIMEATTFKDPQVEAALKNFVVLKVDITANNAQNKALLQQYGVIAPPTFLFFNKQGNEQSSLRVIGEASASKFLEQLTQASALD</sequence>
<dbReference type="SUPFAM" id="SSF52833">
    <property type="entry name" value="Thioredoxin-like"/>
    <property type="match status" value="1"/>
</dbReference>
<dbReference type="InterPro" id="IPR013766">
    <property type="entry name" value="Thioredoxin_domain"/>
</dbReference>
<comment type="subcellular location">
    <subcellularLocation>
        <location evidence="1 18">Cell inner membrane</location>
        <topology evidence="1 18">Multi-pass membrane protein</topology>
    </subcellularLocation>
</comment>
<name>A0ABY8AT52_9GAMM</name>
<dbReference type="NCBIfam" id="NF001419">
    <property type="entry name" value="PRK00293.1"/>
    <property type="match status" value="1"/>
</dbReference>
<feature type="transmembrane region" description="Helical" evidence="18">
    <location>
        <begin position="374"/>
        <end position="392"/>
    </location>
</feature>
<dbReference type="InterPro" id="IPR028250">
    <property type="entry name" value="DsbDN"/>
</dbReference>
<evidence type="ECO:0000256" key="6">
    <source>
        <dbReference type="ARBA" id="ARBA00022692"/>
    </source>
</evidence>
<dbReference type="PANTHER" id="PTHR32234:SF0">
    <property type="entry name" value="THIOL:DISULFIDE INTERCHANGE PROTEIN DSBD"/>
    <property type="match status" value="1"/>
</dbReference>
<feature type="transmembrane region" description="Helical" evidence="18">
    <location>
        <begin position="254"/>
        <end position="276"/>
    </location>
</feature>
<evidence type="ECO:0000256" key="11">
    <source>
        <dbReference type="ARBA" id="ARBA00023002"/>
    </source>
</evidence>
<evidence type="ECO:0000256" key="17">
    <source>
        <dbReference type="ARBA" id="ARBA00047804"/>
    </source>
</evidence>
<dbReference type="EMBL" id="CP119078">
    <property type="protein sequence ID" value="WED43693.1"/>
    <property type="molecule type" value="Genomic_DNA"/>
</dbReference>
<dbReference type="PROSITE" id="PS51352">
    <property type="entry name" value="THIOREDOXIN_2"/>
    <property type="match status" value="1"/>
</dbReference>
<dbReference type="HAMAP" id="MF_00399">
    <property type="entry name" value="DbsD"/>
    <property type="match status" value="1"/>
</dbReference>
<dbReference type="CDD" id="cd02953">
    <property type="entry name" value="DsbDgamma"/>
    <property type="match status" value="1"/>
</dbReference>
<feature type="disulfide bond" description="Redox-active" evidence="18">
    <location>
        <begin position="118"/>
        <end position="124"/>
    </location>
</feature>
<feature type="disulfide bond" description="Redox-active" evidence="18">
    <location>
        <begin position="500"/>
        <end position="503"/>
    </location>
</feature>
<dbReference type="PANTHER" id="PTHR32234">
    <property type="entry name" value="THIOL:DISULFIDE INTERCHANGE PROTEIN DSBD"/>
    <property type="match status" value="1"/>
</dbReference>
<evidence type="ECO:0000256" key="8">
    <source>
        <dbReference type="ARBA" id="ARBA00022748"/>
    </source>
</evidence>
<keyword evidence="10 18" id="KW-1133">Transmembrane helix</keyword>
<keyword evidence="3 18" id="KW-0813">Transport</keyword>
<dbReference type="Gene3D" id="3.40.30.10">
    <property type="entry name" value="Glutaredoxin"/>
    <property type="match status" value="1"/>
</dbReference>
<comment type="similarity">
    <text evidence="2 18">Belongs to the thioredoxin family. DsbD subfamily.</text>
</comment>
<feature type="transmembrane region" description="Helical" evidence="18">
    <location>
        <begin position="333"/>
        <end position="354"/>
    </location>
</feature>
<dbReference type="Proteomes" id="UP001222087">
    <property type="component" value="Chromosome"/>
</dbReference>
<keyword evidence="8 18" id="KW-0201">Cytochrome c-type biogenesis</keyword>
<evidence type="ECO:0000256" key="10">
    <source>
        <dbReference type="ARBA" id="ARBA00022989"/>
    </source>
</evidence>
<feature type="transmembrane region" description="Helical" evidence="18">
    <location>
        <begin position="297"/>
        <end position="327"/>
    </location>
</feature>
<evidence type="ECO:0000256" key="5">
    <source>
        <dbReference type="ARBA" id="ARBA00022519"/>
    </source>
</evidence>
<dbReference type="PROSITE" id="PS00194">
    <property type="entry name" value="THIOREDOXIN_1"/>
    <property type="match status" value="1"/>
</dbReference>
<keyword evidence="6 18" id="KW-0812">Transmembrane</keyword>
<dbReference type="InterPro" id="IPR017937">
    <property type="entry name" value="Thioredoxin_CS"/>
</dbReference>
<keyword evidence="5 18" id="KW-0997">Cell inner membrane</keyword>